<protein>
    <recommendedName>
        <fullName evidence="5 6">Large ribosomal subunit protein uL10</fullName>
    </recommendedName>
</protein>
<dbReference type="Pfam" id="PF00466">
    <property type="entry name" value="Ribosomal_L10"/>
    <property type="match status" value="1"/>
</dbReference>
<dbReference type="HAMAP" id="MF_00362">
    <property type="entry name" value="Ribosomal_uL10"/>
    <property type="match status" value="1"/>
</dbReference>
<dbReference type="InterPro" id="IPR022973">
    <property type="entry name" value="Ribosomal_uL10_bac"/>
</dbReference>
<keyword evidence="3 6" id="KW-0689">Ribosomal protein</keyword>
<dbReference type="EMBL" id="MDGQ01000005">
    <property type="protein sequence ID" value="OEJ99565.1"/>
    <property type="molecule type" value="Genomic_DNA"/>
</dbReference>
<dbReference type="CDD" id="cd05797">
    <property type="entry name" value="Ribosomal_L10"/>
    <property type="match status" value="1"/>
</dbReference>
<evidence type="ECO:0000256" key="3">
    <source>
        <dbReference type="ARBA" id="ARBA00022980"/>
    </source>
</evidence>
<dbReference type="GO" id="GO:1990904">
    <property type="term" value="C:ribonucleoprotein complex"/>
    <property type="evidence" value="ECO:0007669"/>
    <property type="project" value="UniProtKB-KW"/>
</dbReference>
<keyword evidence="6" id="KW-0694">RNA-binding</keyword>
<evidence type="ECO:0000256" key="2">
    <source>
        <dbReference type="ARBA" id="ARBA00008889"/>
    </source>
</evidence>
<dbReference type="AlphaFoldDB" id="A0A1E5SKB5"/>
<keyword evidence="8" id="KW-1185">Reference proteome</keyword>
<comment type="similarity">
    <text evidence="2 6">Belongs to the universal ribosomal protein uL10 family.</text>
</comment>
<evidence type="ECO:0000256" key="1">
    <source>
        <dbReference type="ARBA" id="ARBA00002633"/>
    </source>
</evidence>
<gene>
    <name evidence="6" type="primary">rplJ</name>
    <name evidence="7" type="ORF">BFP71_08300</name>
</gene>
<reference evidence="7 8" key="1">
    <citation type="submission" date="2016-08" db="EMBL/GenBank/DDBJ databases">
        <title>Draft genome of Fabibacter sp. strain SK-8.</title>
        <authorList>
            <person name="Wong S.-K."/>
            <person name="Hamasaki K."/>
            <person name="Yoshizawa S."/>
        </authorList>
    </citation>
    <scope>NUCLEOTIDE SEQUENCE [LARGE SCALE GENOMIC DNA]</scope>
    <source>
        <strain evidence="7 8">SK-8</strain>
    </source>
</reference>
<comment type="subunit">
    <text evidence="6">Part of the ribosomal stalk of the 50S ribosomal subunit. The N-terminus interacts with L11 and the large rRNA to form the base of the stalk. The C-terminus forms an elongated spine to which L12 dimers bind in a sequential fashion forming a multimeric L10(L12)X complex.</text>
</comment>
<comment type="caution">
    <text evidence="7">The sequence shown here is derived from an EMBL/GenBank/DDBJ whole genome shotgun (WGS) entry which is preliminary data.</text>
</comment>
<dbReference type="InterPro" id="IPR001790">
    <property type="entry name" value="Ribosomal_uL10"/>
</dbReference>
<organism evidence="7 8">
    <name type="scientific">Roseivirga misakiensis</name>
    <dbReference type="NCBI Taxonomy" id="1563681"/>
    <lineage>
        <taxon>Bacteria</taxon>
        <taxon>Pseudomonadati</taxon>
        <taxon>Bacteroidota</taxon>
        <taxon>Cytophagia</taxon>
        <taxon>Cytophagales</taxon>
        <taxon>Roseivirgaceae</taxon>
        <taxon>Roseivirga</taxon>
    </lineage>
</organism>
<dbReference type="GO" id="GO:0070180">
    <property type="term" value="F:large ribosomal subunit rRNA binding"/>
    <property type="evidence" value="ECO:0007669"/>
    <property type="project" value="UniProtKB-UniRule"/>
</dbReference>
<dbReference type="SUPFAM" id="SSF160369">
    <property type="entry name" value="Ribosomal protein L10-like"/>
    <property type="match status" value="1"/>
</dbReference>
<dbReference type="NCBIfam" id="NF000955">
    <property type="entry name" value="PRK00099.1-1"/>
    <property type="match status" value="1"/>
</dbReference>
<dbReference type="InterPro" id="IPR047865">
    <property type="entry name" value="Ribosomal_uL10_bac_type"/>
</dbReference>
<dbReference type="RefSeq" id="WP_069835027.1">
    <property type="nucleotide sequence ID" value="NZ_MDGQ01000005.1"/>
</dbReference>
<dbReference type="OrthoDB" id="1523686at2"/>
<sequence length="177" mass="19383">MNRAEKAVLIEELVEKFSSNDNFYITDASGMTVAETNMLRGLCFEKGIEYKVVKNTMVQKALAQLDTDYVPFDESVLRGFTGVMFSGENANSPAKLIKEFRKKSGMVSPVFKGASIDTDLFIGEENLDMLSKLKSKAELIGEVITLLQSPAKNVISGLQGSGSKLSGILKTLSEREN</sequence>
<dbReference type="STRING" id="1563681.BFP71_08300"/>
<keyword evidence="4 6" id="KW-0687">Ribonucleoprotein</keyword>
<evidence type="ECO:0000313" key="8">
    <source>
        <dbReference type="Proteomes" id="UP000095552"/>
    </source>
</evidence>
<dbReference type="Gene3D" id="3.30.70.1730">
    <property type="match status" value="1"/>
</dbReference>
<proteinExistence type="inferred from homology"/>
<dbReference type="GO" id="GO:0005840">
    <property type="term" value="C:ribosome"/>
    <property type="evidence" value="ECO:0007669"/>
    <property type="project" value="UniProtKB-KW"/>
</dbReference>
<keyword evidence="6" id="KW-0699">rRNA-binding</keyword>
<name>A0A1E5SKB5_9BACT</name>
<dbReference type="PANTHER" id="PTHR11560">
    <property type="entry name" value="39S RIBOSOMAL PROTEIN L10, MITOCHONDRIAL"/>
    <property type="match status" value="1"/>
</dbReference>
<dbReference type="InterPro" id="IPR043141">
    <property type="entry name" value="Ribosomal_uL10-like_sf"/>
</dbReference>
<evidence type="ECO:0000256" key="5">
    <source>
        <dbReference type="ARBA" id="ARBA00035202"/>
    </source>
</evidence>
<accession>A0A1E5SKB5</accession>
<dbReference type="GO" id="GO:0006412">
    <property type="term" value="P:translation"/>
    <property type="evidence" value="ECO:0007669"/>
    <property type="project" value="UniProtKB-UniRule"/>
</dbReference>
<evidence type="ECO:0000256" key="4">
    <source>
        <dbReference type="ARBA" id="ARBA00023274"/>
    </source>
</evidence>
<evidence type="ECO:0000256" key="6">
    <source>
        <dbReference type="HAMAP-Rule" id="MF_00362"/>
    </source>
</evidence>
<evidence type="ECO:0000313" key="7">
    <source>
        <dbReference type="EMBL" id="OEJ99565.1"/>
    </source>
</evidence>
<comment type="function">
    <text evidence="1 6">Forms part of the ribosomal stalk, playing a central role in the interaction of the ribosome with GTP-bound translation factors.</text>
</comment>
<dbReference type="Proteomes" id="UP000095552">
    <property type="component" value="Unassembled WGS sequence"/>
</dbReference>